<keyword evidence="1" id="KW-0175">Coiled coil</keyword>
<feature type="compositionally biased region" description="Basic and acidic residues" evidence="2">
    <location>
        <begin position="503"/>
        <end position="512"/>
    </location>
</feature>
<evidence type="ECO:0000256" key="1">
    <source>
        <dbReference type="SAM" id="Coils"/>
    </source>
</evidence>
<dbReference type="Proteomes" id="UP001652700">
    <property type="component" value="Unplaced"/>
</dbReference>
<feature type="compositionally biased region" description="Low complexity" evidence="2">
    <location>
        <begin position="448"/>
        <end position="481"/>
    </location>
</feature>
<feature type="compositionally biased region" description="Low complexity" evidence="2">
    <location>
        <begin position="28"/>
        <end position="44"/>
    </location>
</feature>
<sequence length="528" mass="63125">MSQGRKGLRNKKNEEDVEVEENVEVDGETQQAEQEQSVAQVLQETTGITQEREENVNMTALMSLMMQINKKLEENSKEIKKDMKKMEYNMEEKSKEIKEDMKKMEYNMEENSKEIKEDMKKMEQKLEEHSRKMEENNAKIVKRLEKQMDEKFDALEKKLASEIKDIHMERNIEIQKYNLEAKIYEERRKTEEKLDDMLQNIQTNNHQIRNVEQRIEDISQIRDIGRPYLNLTNETGIKFSGNIKNLHPRVYINSLKHKLRSVNNINDIKDYIRMTLSDNAATWFASIENDLDNLQTFENKFLNYYWGELEQARFREVLYFGKYNRNLSLNMVDYALKLITVAKYLEPPLREDETVLNVSRHFEADVVQTVTVQNIQTVDSFINFIQRVQRGYITSNNSKNRQSYNNNRYGSNSQNFNNNNNTSYERQGNRENFNNNTNDNRQERQGNRENFNNNNNYNRQDFNTRRNAQRYNYNRQVNYVRGQSCEDSQRNSTWQENMNSRSESSERHRELDPNDQTQSDNPNNPNFM</sequence>
<feature type="region of interest" description="Disordered" evidence="2">
    <location>
        <begin position="1"/>
        <end position="53"/>
    </location>
</feature>
<dbReference type="RefSeq" id="XP_050505329.1">
    <property type="nucleotide sequence ID" value="XM_050649372.1"/>
</dbReference>
<reference evidence="3" key="1">
    <citation type="submission" date="2025-05" db="UniProtKB">
        <authorList>
            <consortium name="EnsemblMetazoa"/>
        </authorList>
    </citation>
    <scope>IDENTIFICATION</scope>
</reference>
<dbReference type="GeneID" id="126883711"/>
<evidence type="ECO:0000313" key="4">
    <source>
        <dbReference type="Proteomes" id="UP001652700"/>
    </source>
</evidence>
<proteinExistence type="predicted"/>
<evidence type="ECO:0000256" key="2">
    <source>
        <dbReference type="SAM" id="MobiDB-lite"/>
    </source>
</evidence>
<feature type="coiled-coil region" evidence="1">
    <location>
        <begin position="69"/>
        <end position="150"/>
    </location>
</feature>
<feature type="region of interest" description="Disordered" evidence="2">
    <location>
        <begin position="396"/>
        <end position="528"/>
    </location>
</feature>
<keyword evidence="4" id="KW-1185">Reference proteome</keyword>
<dbReference type="EnsemblMetazoa" id="XM_050649372.1">
    <property type="protein sequence ID" value="XP_050505329.1"/>
    <property type="gene ID" value="LOC126883711"/>
</dbReference>
<feature type="compositionally biased region" description="Polar residues" evidence="2">
    <location>
        <begin position="514"/>
        <end position="528"/>
    </location>
</feature>
<protein>
    <submittedName>
        <fullName evidence="3">Uncharacterized protein</fullName>
    </submittedName>
</protein>
<name>A0ABM5K566_DIAVI</name>
<feature type="compositionally biased region" description="Low complexity" evidence="2">
    <location>
        <begin position="396"/>
        <end position="421"/>
    </location>
</feature>
<organism evidence="3 4">
    <name type="scientific">Diabrotica virgifera virgifera</name>
    <name type="common">western corn rootworm</name>
    <dbReference type="NCBI Taxonomy" id="50390"/>
    <lineage>
        <taxon>Eukaryota</taxon>
        <taxon>Metazoa</taxon>
        <taxon>Ecdysozoa</taxon>
        <taxon>Arthropoda</taxon>
        <taxon>Hexapoda</taxon>
        <taxon>Insecta</taxon>
        <taxon>Pterygota</taxon>
        <taxon>Neoptera</taxon>
        <taxon>Endopterygota</taxon>
        <taxon>Coleoptera</taxon>
        <taxon>Polyphaga</taxon>
        <taxon>Cucujiformia</taxon>
        <taxon>Chrysomeloidea</taxon>
        <taxon>Chrysomelidae</taxon>
        <taxon>Galerucinae</taxon>
        <taxon>Diabroticina</taxon>
        <taxon>Diabroticites</taxon>
        <taxon>Diabrotica</taxon>
    </lineage>
</organism>
<feature type="coiled-coil region" evidence="1">
    <location>
        <begin position="174"/>
        <end position="214"/>
    </location>
</feature>
<accession>A0ABM5K566</accession>
<feature type="compositionally biased region" description="Basic residues" evidence="2">
    <location>
        <begin position="1"/>
        <end position="10"/>
    </location>
</feature>
<feature type="compositionally biased region" description="Low complexity" evidence="2">
    <location>
        <begin position="430"/>
        <end position="439"/>
    </location>
</feature>
<feature type="compositionally biased region" description="Acidic residues" evidence="2">
    <location>
        <begin position="15"/>
        <end position="27"/>
    </location>
</feature>
<evidence type="ECO:0000313" key="3">
    <source>
        <dbReference type="EnsemblMetazoa" id="XP_050505329.1"/>
    </source>
</evidence>
<feature type="compositionally biased region" description="Polar residues" evidence="2">
    <location>
        <begin position="490"/>
        <end position="499"/>
    </location>
</feature>